<reference evidence="4 5" key="1">
    <citation type="journal article" date="2013" name="Stand. Genomic Sci.">
        <title>Genomic Encyclopedia of Type Strains, Phase I: The one thousand microbial genomes (KMG-I) project.</title>
        <authorList>
            <person name="Kyrpides N.C."/>
            <person name="Woyke T."/>
            <person name="Eisen J.A."/>
            <person name="Garrity G."/>
            <person name="Lilburn T.G."/>
            <person name="Beck B.J."/>
            <person name="Whitman W.B."/>
            <person name="Hugenholtz P."/>
            <person name="Klenk H.P."/>
        </authorList>
    </citation>
    <scope>NUCLEOTIDE SEQUENCE [LARGE SCALE GENOMIC DNA]</scope>
    <source>
        <strain evidence="4 5">DSM 45044</strain>
    </source>
</reference>
<dbReference type="Pfam" id="PF13828">
    <property type="entry name" value="DUF4190"/>
    <property type="match status" value="1"/>
</dbReference>
<evidence type="ECO:0000256" key="1">
    <source>
        <dbReference type="SAM" id="MobiDB-lite"/>
    </source>
</evidence>
<feature type="compositionally biased region" description="Pro residues" evidence="1">
    <location>
        <begin position="11"/>
        <end position="23"/>
    </location>
</feature>
<dbReference type="RefSeq" id="WP_211354244.1">
    <property type="nucleotide sequence ID" value="NZ_BAABIJ010000001.1"/>
</dbReference>
<evidence type="ECO:0000313" key="4">
    <source>
        <dbReference type="EMBL" id="TWJ14838.1"/>
    </source>
</evidence>
<feature type="region of interest" description="Disordered" evidence="1">
    <location>
        <begin position="1"/>
        <end position="34"/>
    </location>
</feature>
<name>A0A562VAG1_9ACTN</name>
<evidence type="ECO:0000313" key="5">
    <source>
        <dbReference type="Proteomes" id="UP000321617"/>
    </source>
</evidence>
<accession>A0A562VAG1</accession>
<keyword evidence="2" id="KW-0472">Membrane</keyword>
<feature type="domain" description="DUF4190" evidence="3">
    <location>
        <begin position="65"/>
        <end position="131"/>
    </location>
</feature>
<feature type="transmembrane region" description="Helical" evidence="2">
    <location>
        <begin position="113"/>
        <end position="142"/>
    </location>
</feature>
<keyword evidence="2" id="KW-1133">Transmembrane helix</keyword>
<organism evidence="4 5">
    <name type="scientific">Stackebrandtia albiflava</name>
    <dbReference type="NCBI Taxonomy" id="406432"/>
    <lineage>
        <taxon>Bacteria</taxon>
        <taxon>Bacillati</taxon>
        <taxon>Actinomycetota</taxon>
        <taxon>Actinomycetes</taxon>
        <taxon>Glycomycetales</taxon>
        <taxon>Glycomycetaceae</taxon>
        <taxon>Stackebrandtia</taxon>
    </lineage>
</organism>
<dbReference type="AlphaFoldDB" id="A0A562VAG1"/>
<keyword evidence="2" id="KW-0812">Transmembrane</keyword>
<comment type="caution">
    <text evidence="4">The sequence shown here is derived from an EMBL/GenBank/DDBJ whole genome shotgun (WGS) entry which is preliminary data.</text>
</comment>
<proteinExistence type="predicted"/>
<sequence>MTYDPYGNQPPHDPYGSSPPPQTPHSGAPGYYQDPKGQYDPYQGQYTAPPYMQQPMGYQAPQNGLGIAAMVLGIVSIPALCLCYAGVPTAILAIIFGAVGVSKASRGEATNKGMALAGIILGCATFLVLILWVVLVLVFGYADFNYYNEF</sequence>
<feature type="transmembrane region" description="Helical" evidence="2">
    <location>
        <begin position="68"/>
        <end position="101"/>
    </location>
</feature>
<evidence type="ECO:0000259" key="3">
    <source>
        <dbReference type="Pfam" id="PF13828"/>
    </source>
</evidence>
<gene>
    <name evidence="4" type="ORF">LX16_0530</name>
</gene>
<dbReference type="EMBL" id="VLLL01000005">
    <property type="protein sequence ID" value="TWJ14838.1"/>
    <property type="molecule type" value="Genomic_DNA"/>
</dbReference>
<keyword evidence="5" id="KW-1185">Reference proteome</keyword>
<protein>
    <submittedName>
        <fullName evidence="4">Uncharacterized protein DUF4190</fullName>
    </submittedName>
</protein>
<evidence type="ECO:0000256" key="2">
    <source>
        <dbReference type="SAM" id="Phobius"/>
    </source>
</evidence>
<dbReference type="InterPro" id="IPR025241">
    <property type="entry name" value="DUF4190"/>
</dbReference>
<dbReference type="Proteomes" id="UP000321617">
    <property type="component" value="Unassembled WGS sequence"/>
</dbReference>